<comment type="caution">
    <text evidence="7">The sequence shown here is derived from an EMBL/GenBank/DDBJ whole genome shotgun (WGS) entry which is preliminary data.</text>
</comment>
<proteinExistence type="predicted"/>
<dbReference type="InterPro" id="IPR011701">
    <property type="entry name" value="MFS"/>
</dbReference>
<feature type="transmembrane region" description="Helical" evidence="5">
    <location>
        <begin position="526"/>
        <end position="552"/>
    </location>
</feature>
<keyword evidence="4 5" id="KW-0472">Membrane</keyword>
<feature type="transmembrane region" description="Helical" evidence="5">
    <location>
        <begin position="592"/>
        <end position="611"/>
    </location>
</feature>
<evidence type="ECO:0000256" key="4">
    <source>
        <dbReference type="ARBA" id="ARBA00023136"/>
    </source>
</evidence>
<dbReference type="PANTHER" id="PTHR10924">
    <property type="entry name" value="MAJOR FACILITATOR SUPERFAMILY PROTEIN-RELATED"/>
    <property type="match status" value="1"/>
</dbReference>
<evidence type="ECO:0000256" key="3">
    <source>
        <dbReference type="ARBA" id="ARBA00022989"/>
    </source>
</evidence>
<feature type="transmembrane region" description="Helical" evidence="5">
    <location>
        <begin position="310"/>
        <end position="330"/>
    </location>
</feature>
<dbReference type="EMBL" id="BAABUK010000007">
    <property type="protein sequence ID" value="GAA5810554.1"/>
    <property type="molecule type" value="Genomic_DNA"/>
</dbReference>
<feature type="transmembrane region" description="Helical" evidence="5">
    <location>
        <begin position="190"/>
        <end position="213"/>
    </location>
</feature>
<reference evidence="7 8" key="1">
    <citation type="submission" date="2024-04" db="EMBL/GenBank/DDBJ databases">
        <title>genome sequences of Mucor flavus KT1a and Helicostylum pulchrum KT1b strains isolated from the surface of a dry-aged beef.</title>
        <authorList>
            <person name="Toyotome T."/>
            <person name="Hosono M."/>
            <person name="Torimaru M."/>
            <person name="Fukuda K."/>
            <person name="Mikami N."/>
        </authorList>
    </citation>
    <scope>NUCLEOTIDE SEQUENCE [LARGE SCALE GENOMIC DNA]</scope>
    <source>
        <strain evidence="7 8">KT1a</strain>
    </source>
</reference>
<dbReference type="PANTHER" id="PTHR10924:SF4">
    <property type="entry name" value="GH15861P"/>
    <property type="match status" value="1"/>
</dbReference>
<dbReference type="SUPFAM" id="SSF103473">
    <property type="entry name" value="MFS general substrate transporter"/>
    <property type="match status" value="1"/>
</dbReference>
<keyword evidence="8" id="KW-1185">Reference proteome</keyword>
<evidence type="ECO:0000259" key="6">
    <source>
        <dbReference type="PROSITE" id="PS50132"/>
    </source>
</evidence>
<dbReference type="InterPro" id="IPR044926">
    <property type="entry name" value="RGS_subdomain_2"/>
</dbReference>
<dbReference type="Gene3D" id="1.10.167.10">
    <property type="entry name" value="Regulator of G-protein Signalling 4, domain 2"/>
    <property type="match status" value="1"/>
</dbReference>
<feature type="transmembrane region" description="Helical" evidence="5">
    <location>
        <begin position="342"/>
        <end position="360"/>
    </location>
</feature>
<feature type="transmembrane region" description="Helical" evidence="5">
    <location>
        <begin position="689"/>
        <end position="706"/>
    </location>
</feature>
<feature type="transmembrane region" description="Helical" evidence="5">
    <location>
        <begin position="564"/>
        <end position="586"/>
    </location>
</feature>
<accession>A0ABP9YUL8</accession>
<evidence type="ECO:0000256" key="1">
    <source>
        <dbReference type="ARBA" id="ARBA00004141"/>
    </source>
</evidence>
<keyword evidence="2 5" id="KW-0812">Transmembrane</keyword>
<feature type="domain" description="RGS" evidence="6">
    <location>
        <begin position="39"/>
        <end position="181"/>
    </location>
</feature>
<dbReference type="InterPro" id="IPR036259">
    <property type="entry name" value="MFS_trans_sf"/>
</dbReference>
<evidence type="ECO:0000313" key="8">
    <source>
        <dbReference type="Proteomes" id="UP001473302"/>
    </source>
</evidence>
<keyword evidence="3 5" id="KW-1133">Transmembrane helix</keyword>
<dbReference type="InterPro" id="IPR049680">
    <property type="entry name" value="FLVCR1-2_SLC49-like"/>
</dbReference>
<dbReference type="Gene3D" id="1.20.1250.20">
    <property type="entry name" value="MFS general substrate transporter like domains"/>
    <property type="match status" value="1"/>
</dbReference>
<dbReference type="InterPro" id="IPR016137">
    <property type="entry name" value="RGS"/>
</dbReference>
<feature type="transmembrane region" description="Helical" evidence="5">
    <location>
        <begin position="225"/>
        <end position="252"/>
    </location>
</feature>
<feature type="transmembrane region" description="Helical" evidence="5">
    <location>
        <begin position="657"/>
        <end position="677"/>
    </location>
</feature>
<feature type="transmembrane region" description="Helical" evidence="5">
    <location>
        <begin position="380"/>
        <end position="398"/>
    </location>
</feature>
<dbReference type="InterPro" id="IPR036305">
    <property type="entry name" value="RGS_sf"/>
</dbReference>
<feature type="transmembrane region" description="Helical" evidence="5">
    <location>
        <begin position="478"/>
        <end position="497"/>
    </location>
</feature>
<comment type="subcellular location">
    <subcellularLocation>
        <location evidence="1">Membrane</location>
        <topology evidence="1">Multi-pass membrane protein</topology>
    </subcellularLocation>
</comment>
<dbReference type="Pfam" id="PF00615">
    <property type="entry name" value="RGS"/>
    <property type="match status" value="1"/>
</dbReference>
<name>A0ABP9YUL8_9FUNG</name>
<dbReference type="Pfam" id="PF07690">
    <property type="entry name" value="MFS_1"/>
    <property type="match status" value="1"/>
</dbReference>
<dbReference type="Proteomes" id="UP001473302">
    <property type="component" value="Unassembled WGS sequence"/>
</dbReference>
<feature type="transmembrane region" description="Helical" evidence="5">
    <location>
        <begin position="618"/>
        <end position="637"/>
    </location>
</feature>
<evidence type="ECO:0000313" key="7">
    <source>
        <dbReference type="EMBL" id="GAA5810554.1"/>
    </source>
</evidence>
<protein>
    <recommendedName>
        <fullName evidence="6">RGS domain-containing protein</fullName>
    </recommendedName>
</protein>
<evidence type="ECO:0000256" key="5">
    <source>
        <dbReference type="SAM" id="Phobius"/>
    </source>
</evidence>
<evidence type="ECO:0000256" key="2">
    <source>
        <dbReference type="ARBA" id="ARBA00022692"/>
    </source>
</evidence>
<sequence length="723" mass="82059">MLPPPNASYGFFSDYKKNLKRWFVNGAQSELKDIKLEHVLNGVTKDPISLYNFRYYVQNKEHSAENLEFHYWYQSYKHRFSELPQDQQRLSGPPTAALDPEFSKVSDEKNYKNLNQPFREEVEATIKTYFNTESLKALCLPPNIIEYTIYSSNETTHPAVFEAAYEQIYNFMQEKSLKQFIHQAVQNVRYGYIVFQYTCSCINLAMIPMFLFNSFSMHMSRWSRLFLFMFTFNFFLGFLSGRAGFCILRSLLHVRQVPAYMIFLSDQMKQAKSSKSNRVDQQDLESNQKPVHRNLTKILDYQVIKFHRQMAFQIIGTTLLIASVITLIGVNTTTTNAINSLSSVYMIVYPFAIQFTFKYFEDRISVGSRLYPPGNGLKRGIMIGAVLNAIGSGVRWLGATPSVNGFIILFLGQTIAAVGQVFMLSIPPRLAVAWFPETEINIATSVAVSANNLGIAAGCALTPLIIKHSTRETDIPELLFIQFIMGLIALALISFAFQKPPPYWRSMINEYNSADQSSQLWKQKRFVYMLGAYTIIMGAQCAIITLLAQILIPPFNQFIGEKHVGLLGAAMLFVGFPASLSVGFYLDKTLNYRKVCTILSIFTALSVLGLYVSTELRFLHGVVISCICFGLSSYAISPAFFQFASELFYPVNEIIPTGYFCTVGNIGGTFFVAVMGWNEKMSDKFPMRLPLLCLTITMFLSIFFMGRVKGTLKRTSHQQLHLP</sequence>
<gene>
    <name evidence="7" type="ORF">MFLAVUS_003977</name>
</gene>
<dbReference type="SUPFAM" id="SSF48097">
    <property type="entry name" value="Regulator of G-protein signaling, RGS"/>
    <property type="match status" value="1"/>
</dbReference>
<organism evidence="7 8">
    <name type="scientific">Mucor flavus</name>
    <dbReference type="NCBI Taxonomy" id="439312"/>
    <lineage>
        <taxon>Eukaryota</taxon>
        <taxon>Fungi</taxon>
        <taxon>Fungi incertae sedis</taxon>
        <taxon>Mucoromycota</taxon>
        <taxon>Mucoromycotina</taxon>
        <taxon>Mucoromycetes</taxon>
        <taxon>Mucorales</taxon>
        <taxon>Mucorineae</taxon>
        <taxon>Mucoraceae</taxon>
        <taxon>Mucor</taxon>
    </lineage>
</organism>
<dbReference type="PROSITE" id="PS50132">
    <property type="entry name" value="RGS"/>
    <property type="match status" value="1"/>
</dbReference>
<feature type="transmembrane region" description="Helical" evidence="5">
    <location>
        <begin position="405"/>
        <end position="426"/>
    </location>
</feature>
<feature type="transmembrane region" description="Helical" evidence="5">
    <location>
        <begin position="446"/>
        <end position="466"/>
    </location>
</feature>